<reference evidence="4" key="1">
    <citation type="submission" date="2017-09" db="EMBL/GenBank/DDBJ databases">
        <authorList>
            <person name="Cho G.-S."/>
            <person name="Oguntoyinbo F.A."/>
            <person name="Cnockaert M."/>
            <person name="Kabisch J."/>
            <person name="Neve H."/>
            <person name="Bockelmann W."/>
            <person name="Wenning M."/>
            <person name="Franz C.M."/>
            <person name="Vandamme P."/>
        </authorList>
    </citation>
    <scope>NUCLEOTIDE SEQUENCE [LARGE SCALE GENOMIC DNA]</scope>
    <source>
        <strain evidence="4">MBT G8648</strain>
    </source>
</reference>
<keyword evidence="1" id="KW-1133">Transmembrane helix</keyword>
<keyword evidence="1" id="KW-0812">Transmembrane</keyword>
<feature type="domain" description="YdbS-like PH" evidence="2">
    <location>
        <begin position="104"/>
        <end position="180"/>
    </location>
</feature>
<proteinExistence type="predicted"/>
<dbReference type="Proteomes" id="UP000218677">
    <property type="component" value="Unassembled WGS sequence"/>
</dbReference>
<evidence type="ECO:0000313" key="3">
    <source>
        <dbReference type="EMBL" id="PCF94066.1"/>
    </source>
</evidence>
<dbReference type="OrthoDB" id="8999125at2"/>
<dbReference type="AlphaFoldDB" id="A0A2A4HH13"/>
<evidence type="ECO:0000256" key="1">
    <source>
        <dbReference type="SAM" id="Phobius"/>
    </source>
</evidence>
<feature type="transmembrane region" description="Helical" evidence="1">
    <location>
        <begin position="80"/>
        <end position="98"/>
    </location>
</feature>
<evidence type="ECO:0000313" key="4">
    <source>
        <dbReference type="Proteomes" id="UP000218677"/>
    </source>
</evidence>
<gene>
    <name evidence="3" type="ORF">CPA45_18990</name>
</gene>
<organism evidence="3 4">
    <name type="scientific">Vreelandella nigrificans</name>
    <dbReference type="NCBI Taxonomy" id="2042704"/>
    <lineage>
        <taxon>Bacteria</taxon>
        <taxon>Pseudomonadati</taxon>
        <taxon>Pseudomonadota</taxon>
        <taxon>Gammaproteobacteria</taxon>
        <taxon>Oceanospirillales</taxon>
        <taxon>Halomonadaceae</taxon>
        <taxon>Vreelandella</taxon>
    </lineage>
</organism>
<dbReference type="InterPro" id="IPR005182">
    <property type="entry name" value="YdbS-like_PH"/>
</dbReference>
<accession>A0A2A4HH13</accession>
<protein>
    <recommendedName>
        <fullName evidence="2">YdbS-like PH domain-containing protein</fullName>
    </recommendedName>
</protein>
<keyword evidence="4" id="KW-1185">Reference proteome</keyword>
<name>A0A2A4HH13_9GAMM</name>
<evidence type="ECO:0000259" key="2">
    <source>
        <dbReference type="Pfam" id="PF03703"/>
    </source>
</evidence>
<dbReference type="EMBL" id="NWUX01000024">
    <property type="protein sequence ID" value="PCF94066.1"/>
    <property type="molecule type" value="Genomic_DNA"/>
</dbReference>
<feature type="transmembrane region" description="Helical" evidence="1">
    <location>
        <begin position="35"/>
        <end position="58"/>
    </location>
</feature>
<keyword evidence="1" id="KW-0472">Membrane</keyword>
<sequence length="203" mass="23639">MVMGHSQDSISRPTNEKWVTEEVTLKVLKPSARAVIPMAIFYLIVAVAITWLLIQFYVEVAWGANLLAEIIGDRFPNDTWFWWLLGSVWCLCLLQPLIRLLELKTATYEFTNRRLRYTVGILSRRRDQIELVRVRDLTAFRSLVQRLLGLGTLRMETVDRTHPQFDLIAQKSVYELKDWVHELNASERARLGYREFEGTQGIG</sequence>
<dbReference type="Pfam" id="PF03703">
    <property type="entry name" value="bPH_2"/>
    <property type="match status" value="1"/>
</dbReference>
<comment type="caution">
    <text evidence="3">The sequence shown here is derived from an EMBL/GenBank/DDBJ whole genome shotgun (WGS) entry which is preliminary data.</text>
</comment>